<dbReference type="EMBL" id="CAUYUE010000016">
    <property type="protein sequence ID" value="CAK0787282.1"/>
    <property type="molecule type" value="Genomic_DNA"/>
</dbReference>
<reference evidence="2 3" key="1">
    <citation type="submission" date="2023-10" db="EMBL/GenBank/DDBJ databases">
        <authorList>
            <person name="Maclean D."/>
            <person name="Macfadyen A."/>
        </authorList>
    </citation>
    <scope>NUCLEOTIDE SEQUENCE [LARGE SCALE GENOMIC DNA]</scope>
</reference>
<feature type="compositionally biased region" description="Basic and acidic residues" evidence="1">
    <location>
        <begin position="30"/>
        <end position="43"/>
    </location>
</feature>
<feature type="region of interest" description="Disordered" evidence="1">
    <location>
        <begin position="77"/>
        <end position="420"/>
    </location>
</feature>
<feature type="compositionally biased region" description="Low complexity" evidence="1">
    <location>
        <begin position="471"/>
        <end position="485"/>
    </location>
</feature>
<comment type="caution">
    <text evidence="2">The sequence shown here is derived from an EMBL/GenBank/DDBJ whole genome shotgun (WGS) entry which is preliminary data.</text>
</comment>
<feature type="compositionally biased region" description="Polar residues" evidence="1">
    <location>
        <begin position="154"/>
        <end position="163"/>
    </location>
</feature>
<feature type="compositionally biased region" description="Polar residues" evidence="1">
    <location>
        <begin position="559"/>
        <end position="575"/>
    </location>
</feature>
<feature type="compositionally biased region" description="Polar residues" evidence="1">
    <location>
        <begin position="232"/>
        <end position="250"/>
    </location>
</feature>
<feature type="compositionally biased region" description="Polar residues" evidence="1">
    <location>
        <begin position="357"/>
        <end position="375"/>
    </location>
</feature>
<proteinExistence type="predicted"/>
<evidence type="ECO:0000313" key="2">
    <source>
        <dbReference type="EMBL" id="CAK0787282.1"/>
    </source>
</evidence>
<sequence length="739" mass="78675">MQDLPSPRNGNGSFEAYAKPIMMFQPEETRVKQRQRLLSDELTKQPQPVNRPPTPPGKLQIGKISSMLLRDFAGGGKTAAVAELPPGQTSPEPRANGLSGHHSGSAQRALLKPQSDSSSEETDVSPQPVTPPHGKRNARLVAEAIAQFEERIVQKSQPNSASKQKLHTSPEEGSRPPSHQSSQRADALRQLQELWLSDEAEQQPLPDASQGQKAPSPQQSPASHCNGVSAVSLPTQQHDMNGHSATSSPEQQDHGRTDDLKQHLAAHRENGHPAAGSAQERSRQHASDPPGAILSCQGHDSACSQQDRQCSGNRLSSAERSDTQRRDTPLNAEPVVWPLHPSMTDAVQQGHWKQGQDENSTARQVPEASQVSGSEQGPHPDGIPVGNVRHLQPGLQPAQGAQGDLPGSSSDGSSLHQTAEDAVQPVQVTAQQGHGNAEHAAPRDLPVSVGAARVSNDGAALISPGHMWAAAQPPAVSQSSAGSSAGHEEPGVPRQAPEPAWVSGFRGDMGLAISTPFLQHSARFAQRQHEHSSPPLLHAKLGSESSLESGGSGVDGKYQDSSEMATPFFTPQSSLGRARQGASRAAFPGSQSRGALMQGWRSIMHGSPEQSSGKRSASACSQKSGLDLAWRLNEVVHELSSCLARTAEQQQLLADAARLLIRGQEEDPGYAADKLQAADELRQWSEAAQCSSIACLVGILKELQQSRQARMEEVHLTRSAWLAILGSRGHSLGNSTKKS</sequence>
<feature type="compositionally biased region" description="Low complexity" evidence="1">
    <location>
        <begin position="391"/>
        <end position="415"/>
    </location>
</feature>
<protein>
    <submittedName>
        <fullName evidence="2">Uncharacterized protein</fullName>
    </submittedName>
</protein>
<feature type="region of interest" description="Disordered" evidence="1">
    <location>
        <begin position="30"/>
        <end position="60"/>
    </location>
</feature>
<accession>A0AAV1IKR3</accession>
<feature type="region of interest" description="Disordered" evidence="1">
    <location>
        <begin position="523"/>
        <end position="592"/>
    </location>
</feature>
<feature type="compositionally biased region" description="Polar residues" evidence="1">
    <location>
        <begin position="302"/>
        <end position="316"/>
    </location>
</feature>
<feature type="compositionally biased region" description="Polar residues" evidence="1">
    <location>
        <begin position="209"/>
        <end position="223"/>
    </location>
</feature>
<evidence type="ECO:0000256" key="1">
    <source>
        <dbReference type="SAM" id="MobiDB-lite"/>
    </source>
</evidence>
<dbReference type="Proteomes" id="UP001314263">
    <property type="component" value="Unassembled WGS sequence"/>
</dbReference>
<keyword evidence="3" id="KW-1185">Reference proteome</keyword>
<feature type="compositionally biased region" description="Basic and acidic residues" evidence="1">
    <location>
        <begin position="317"/>
        <end position="328"/>
    </location>
</feature>
<feature type="region of interest" description="Disordered" evidence="1">
    <location>
        <begin position="471"/>
        <end position="503"/>
    </location>
</feature>
<organism evidence="2 3">
    <name type="scientific">Coccomyxa viridis</name>
    <dbReference type="NCBI Taxonomy" id="1274662"/>
    <lineage>
        <taxon>Eukaryota</taxon>
        <taxon>Viridiplantae</taxon>
        <taxon>Chlorophyta</taxon>
        <taxon>core chlorophytes</taxon>
        <taxon>Trebouxiophyceae</taxon>
        <taxon>Trebouxiophyceae incertae sedis</taxon>
        <taxon>Coccomyxaceae</taxon>
        <taxon>Coccomyxa</taxon>
    </lineage>
</organism>
<name>A0AAV1IKR3_9CHLO</name>
<evidence type="ECO:0000313" key="3">
    <source>
        <dbReference type="Proteomes" id="UP001314263"/>
    </source>
</evidence>
<dbReference type="AlphaFoldDB" id="A0AAV1IKR3"/>
<gene>
    <name evidence="2" type="ORF">CVIRNUC_010500</name>
</gene>
<feature type="compositionally biased region" description="Basic and acidic residues" evidence="1">
    <location>
        <begin position="251"/>
        <end position="271"/>
    </location>
</feature>